<dbReference type="SUPFAM" id="SSF51735">
    <property type="entry name" value="NAD(P)-binding Rossmann-fold domains"/>
    <property type="match status" value="1"/>
</dbReference>
<dbReference type="GO" id="GO:0006631">
    <property type="term" value="P:fatty acid metabolic process"/>
    <property type="evidence" value="ECO:0007669"/>
    <property type="project" value="InterPro"/>
</dbReference>
<protein>
    <recommendedName>
        <fullName evidence="6">3-hydroxyacyl-CoA dehydrogenase</fullName>
    </recommendedName>
</protein>
<dbReference type="Gene3D" id="3.40.50.720">
    <property type="entry name" value="NAD(P)-binding Rossmann-like Domain"/>
    <property type="match status" value="1"/>
</dbReference>
<reference evidence="4 5" key="1">
    <citation type="journal article" date="2022" name="Microbiol. Resour. Announc.">
        <title>Complete Genome Sequence of the Hyperthermophilic and Acidophilic Archaeon Saccharolobus caldissimus Strain HS-3T.</title>
        <authorList>
            <person name="Sakai H.D."/>
            <person name="Kurosawa N."/>
        </authorList>
    </citation>
    <scope>NUCLEOTIDE SEQUENCE [LARGE SCALE GENOMIC DNA]</scope>
    <source>
        <strain evidence="4 5">JCM32116</strain>
    </source>
</reference>
<evidence type="ECO:0000259" key="2">
    <source>
        <dbReference type="Pfam" id="PF00725"/>
    </source>
</evidence>
<feature type="domain" description="3-hydroxyacyl-CoA dehydrogenase NAD binding" evidence="3">
    <location>
        <begin position="7"/>
        <end position="185"/>
    </location>
</feature>
<dbReference type="Proteomes" id="UP001319921">
    <property type="component" value="Chromosome"/>
</dbReference>
<accession>A0AAQ4CV68</accession>
<proteinExistence type="predicted"/>
<keyword evidence="5" id="KW-1185">Reference proteome</keyword>
<organism evidence="4 5">
    <name type="scientific">Saccharolobus caldissimus</name>
    <dbReference type="NCBI Taxonomy" id="1702097"/>
    <lineage>
        <taxon>Archaea</taxon>
        <taxon>Thermoproteota</taxon>
        <taxon>Thermoprotei</taxon>
        <taxon>Sulfolobales</taxon>
        <taxon>Sulfolobaceae</taxon>
        <taxon>Saccharolobus</taxon>
    </lineage>
</organism>
<dbReference type="AlphaFoldDB" id="A0AAQ4CV68"/>
<dbReference type="InterPro" id="IPR006108">
    <property type="entry name" value="3HC_DH_C"/>
</dbReference>
<dbReference type="KEGG" id="scas:SACC_27160"/>
<dbReference type="GO" id="GO:0070403">
    <property type="term" value="F:NAD+ binding"/>
    <property type="evidence" value="ECO:0007669"/>
    <property type="project" value="InterPro"/>
</dbReference>
<dbReference type="InterPro" id="IPR006176">
    <property type="entry name" value="3-OHacyl-CoA_DH_NAD-bd"/>
</dbReference>
<evidence type="ECO:0000256" key="1">
    <source>
        <dbReference type="ARBA" id="ARBA00023002"/>
    </source>
</evidence>
<dbReference type="FunFam" id="3.40.50.720:FF:000009">
    <property type="entry name" value="Fatty oxidation complex, alpha subunit"/>
    <property type="match status" value="1"/>
</dbReference>
<dbReference type="PANTHER" id="PTHR48075:SF5">
    <property type="entry name" value="3-HYDROXYBUTYRYL-COA DEHYDROGENASE"/>
    <property type="match status" value="1"/>
</dbReference>
<name>A0AAQ4CV68_9CREN</name>
<dbReference type="InterPro" id="IPR036291">
    <property type="entry name" value="NAD(P)-bd_dom_sf"/>
</dbReference>
<evidence type="ECO:0000313" key="4">
    <source>
        <dbReference type="EMBL" id="BDB99699.1"/>
    </source>
</evidence>
<dbReference type="EMBL" id="AP025226">
    <property type="protein sequence ID" value="BDB99699.1"/>
    <property type="molecule type" value="Genomic_DNA"/>
</dbReference>
<feature type="domain" description="3-hydroxyacyl-CoA dehydrogenase C-terminal" evidence="2">
    <location>
        <begin position="188"/>
        <end position="297"/>
    </location>
</feature>
<evidence type="ECO:0000313" key="5">
    <source>
        <dbReference type="Proteomes" id="UP001319921"/>
    </source>
</evidence>
<dbReference type="Pfam" id="PF02737">
    <property type="entry name" value="3HCDH_N"/>
    <property type="match status" value="1"/>
</dbReference>
<evidence type="ECO:0008006" key="6">
    <source>
        <dbReference type="Google" id="ProtNLM"/>
    </source>
</evidence>
<dbReference type="InterPro" id="IPR013328">
    <property type="entry name" value="6PGD_dom2"/>
</dbReference>
<dbReference type="Gene3D" id="1.10.1040.10">
    <property type="entry name" value="N-(1-d-carboxylethyl)-l-norvaline Dehydrogenase, domain 2"/>
    <property type="match status" value="2"/>
</dbReference>
<evidence type="ECO:0000259" key="3">
    <source>
        <dbReference type="Pfam" id="PF02737"/>
    </source>
</evidence>
<keyword evidence="1" id="KW-0560">Oxidoreductase</keyword>
<dbReference type="SUPFAM" id="SSF48179">
    <property type="entry name" value="6-phosphogluconate dehydrogenase C-terminal domain-like"/>
    <property type="match status" value="1"/>
</dbReference>
<dbReference type="RefSeq" id="WP_229570149.1">
    <property type="nucleotide sequence ID" value="NZ_AP025226.1"/>
</dbReference>
<sequence>MTNIQRISVIGFGTMGSGIAQVFAMNRYEVNVFDTSDESINRGIGNIKWSLEKFKEKGQLNEDPNNVLSRIRIVKNLVDACKDADLIIEAVFENADIKTKLFKEIEKYISDSTIIVSNTSSIPITYLQDSLNKKSRFAGFHWFNPPPLMKLIEIIKGKFTAEETIKALYDLSIKIGKEPIVVNKDIRGFLTTRLIRTLRYQAIILYMRNFYDIAEIDSALIYKLGLPMGIFYLTDFTGGIQIEYDESKTYEKMKKFSPDFEPNIGFEKAYMESLKLIEKMIQEGKLGIKTGKGFYTYSSSSKKLEIPKEIGERVDLLDLISPLINHAYFLIRIGVTDENSIDKSLKLGFNWKQGLFEFYRKNYSKEEIIRSLEKLSQKIPDLKEFYTPDELLVKGR</sequence>
<gene>
    <name evidence="4" type="ORF">SACC_27160</name>
</gene>
<dbReference type="GeneID" id="68867437"/>
<dbReference type="PANTHER" id="PTHR48075">
    <property type="entry name" value="3-HYDROXYACYL-COA DEHYDROGENASE FAMILY PROTEIN"/>
    <property type="match status" value="1"/>
</dbReference>
<dbReference type="Pfam" id="PF00725">
    <property type="entry name" value="3HCDH"/>
    <property type="match status" value="1"/>
</dbReference>
<dbReference type="GO" id="GO:0016616">
    <property type="term" value="F:oxidoreductase activity, acting on the CH-OH group of donors, NAD or NADP as acceptor"/>
    <property type="evidence" value="ECO:0007669"/>
    <property type="project" value="InterPro"/>
</dbReference>
<dbReference type="InterPro" id="IPR008927">
    <property type="entry name" value="6-PGluconate_DH-like_C_sf"/>
</dbReference>